<dbReference type="PANTHER" id="PTHR16266:SF39">
    <property type="entry name" value="BROMODOMAIN AND WD REPEAT-CONTAINING PROTEIN 1-LIKE"/>
    <property type="match status" value="1"/>
</dbReference>
<feature type="domain" description="Bromo" evidence="3">
    <location>
        <begin position="1279"/>
        <end position="1313"/>
    </location>
</feature>
<dbReference type="EMBL" id="VEPZ02000074">
    <property type="protein sequence ID" value="KAE8734239.1"/>
    <property type="molecule type" value="Genomic_DNA"/>
</dbReference>
<evidence type="ECO:0000256" key="1">
    <source>
        <dbReference type="ARBA" id="ARBA00023117"/>
    </source>
</evidence>
<dbReference type="Pfam" id="PF00439">
    <property type="entry name" value="Bromodomain"/>
    <property type="match status" value="1"/>
</dbReference>
<feature type="region of interest" description="Disordered" evidence="2">
    <location>
        <begin position="1002"/>
        <end position="1072"/>
    </location>
</feature>
<evidence type="ECO:0000259" key="4">
    <source>
        <dbReference type="Pfam" id="PF07727"/>
    </source>
</evidence>
<comment type="caution">
    <text evidence="6">The sequence shown here is derived from an EMBL/GenBank/DDBJ whole genome shotgun (WGS) entry which is preliminary data.</text>
</comment>
<dbReference type="Pfam" id="PF07727">
    <property type="entry name" value="RVT_2"/>
    <property type="match status" value="1"/>
</dbReference>
<dbReference type="InterPro" id="IPR052060">
    <property type="entry name" value="Bromo_WD_repeat"/>
</dbReference>
<reference evidence="6" key="1">
    <citation type="submission" date="2019-09" db="EMBL/GenBank/DDBJ databases">
        <title>Draft genome information of white flower Hibiscus syriacus.</title>
        <authorList>
            <person name="Kim Y.-M."/>
        </authorList>
    </citation>
    <scope>NUCLEOTIDE SEQUENCE [LARGE SCALE GENOMIC DNA]</scope>
    <source>
        <strain evidence="6">YM2019G1</strain>
    </source>
</reference>
<dbReference type="Pfam" id="PF25313">
    <property type="entry name" value="BRWD_AD"/>
    <property type="match status" value="2"/>
</dbReference>
<dbReference type="InterPro" id="IPR036427">
    <property type="entry name" value="Bromodomain-like_sf"/>
</dbReference>
<evidence type="ECO:0000259" key="3">
    <source>
        <dbReference type="Pfam" id="PF00439"/>
    </source>
</evidence>
<feature type="compositionally biased region" description="Basic and acidic residues" evidence="2">
    <location>
        <begin position="1002"/>
        <end position="1020"/>
    </location>
</feature>
<dbReference type="InterPro" id="IPR001487">
    <property type="entry name" value="Bromodomain"/>
</dbReference>
<dbReference type="InterPro" id="IPR013103">
    <property type="entry name" value="RVT_2"/>
</dbReference>
<accession>A0A6A3D4S6</accession>
<feature type="compositionally biased region" description="Polar residues" evidence="2">
    <location>
        <begin position="1022"/>
        <end position="1059"/>
    </location>
</feature>
<sequence length="1334" mass="151399">MGNVSQVFEIKLKLKDIRHEMLEVIHYYNNLKILWQELNMYYEADWGLNRDLDEVHGWILGRTPLPIIGEAFTEPLYLGVLTSKRGVISVKVKQENDLGKETKALVSSNTSSSTENTLDVCLTKSQLEALQKILETFIAHGSLAIQGSSDHMTDNSSLFQTYIPCHNQSRIRIADVHARLLLELGHFNSLKNFLLTKSYMSQIYPAIYSTHLQGEILNTDENLNTLLITPPPDPNLPQNFHTNKILIIPSQHPPSQQHNDDHMPNSSTTVDCSTLKVTLDSPSIDLPIAIRKSVLLSLAANLDWPLTHLDVKNAFLNGELAEEVYMDIPSRFEEEKDHVCRLKKSLYGLKQSLRAWFSRFSKAITNMAYTQGQAGHTMFYKHSKEGKCSILIVYIDDIILIGDDSNEIGCLKEFLSTEFELKDLGNLKYFLGMEIARPAETPMEFNLKLENNEDREEVDSGRYQRLVGKLIYLSHTRPDIAFNMSVISQYMHNPREKHLEETQLTTYRRNMQNLLCDSGMISYTEPYQTMYQKRRLGALGLEWKPCALNLSVGPNFTLDQDYQIPPLADLDAIAAPLPVFDVMDWEPEIEVQSDDNDSEYNVIEEGAKEIEFMTSSGRRVKRRNLDECDGNSFSNGPIRKSRNGRKALRRKPSTSKASSKSLRPRRAAARNALHFFSKITGTSTDVEDEYDSEGDSSESESMIQDSYVESDESDGDLPNGQIKLSKGKEVFFGESEDVAKTNALPESHNAGNRRRFVLKLPARNPNKLVLPESTMERKVDIQENSIGLSWKASEEATEGGVKHISSPDMGSSSVDANNTVICRVNAYAGSTRWLGDHKEKGNVANGYVEPEKAGATVSLVTDIKTCKEDMIGPSEHIKYPDSPKWVNRSSEDMYTLTSHQNEQPSEVKEGHMPISTKLRFLSKSTTIDNENPGLKLKLSRGHANGGNATLIDSSSERAKDMVSEVPLVDRFNDICSDNEADGFKESDAQVDRIPISTPTRFKKDTSRLKGHELQSEDVHRSTWGSYTNGSQLPSEEWGSSSRMAIGSRSTRNRSNSYFNDPSPIRKPSQSARKGSWLMLTTHEEGSHYIPQLGDEIVYMRQGHQEYAAHIGLKETGPWTSSKGGNMLRAVEFCRVEGLEYSTSPGAQKPSYDPADFIVERTRFDAAMNKEWGPRDKCKVWWKDDSEDGENWWEGRILTVKPKSYEFPDSPWESLTVRGSSLILIVRSEIIYFRPLPDWRNLHAKLRYLARYEFYLFPELQDHYAVNKLKQVSQKSNFTNRLENNYYRTLEALQHDFQVMLSNAESYFGRNAELLSKLKRLSEFFSRTFSSLHPS</sequence>
<feature type="compositionally biased region" description="Acidic residues" evidence="2">
    <location>
        <begin position="685"/>
        <end position="698"/>
    </location>
</feature>
<dbReference type="InterPro" id="IPR043502">
    <property type="entry name" value="DNA/RNA_pol_sf"/>
</dbReference>
<keyword evidence="1" id="KW-0103">Bromodomain</keyword>
<dbReference type="Proteomes" id="UP000436088">
    <property type="component" value="Unassembled WGS sequence"/>
</dbReference>
<dbReference type="PANTHER" id="PTHR16266">
    <property type="entry name" value="WD REPEAT DOMAIN 9"/>
    <property type="match status" value="1"/>
</dbReference>
<keyword evidence="7" id="KW-1185">Reference proteome</keyword>
<feature type="domain" description="Reverse transcriptase Ty1/copia-type" evidence="4">
    <location>
        <begin position="293"/>
        <end position="440"/>
    </location>
</feature>
<evidence type="ECO:0000313" key="6">
    <source>
        <dbReference type="EMBL" id="KAE8734239.1"/>
    </source>
</evidence>
<name>A0A6A3D4S6_HIBSY</name>
<dbReference type="SUPFAM" id="SSF47370">
    <property type="entry name" value="Bromodomain"/>
    <property type="match status" value="1"/>
</dbReference>
<dbReference type="InterPro" id="IPR057451">
    <property type="entry name" value="BRWD/PHIP_AD"/>
</dbReference>
<feature type="domain" description="BRWD/PHIP ancillary-like" evidence="5">
    <location>
        <begin position="1152"/>
        <end position="1217"/>
    </location>
</feature>
<evidence type="ECO:0000313" key="7">
    <source>
        <dbReference type="Proteomes" id="UP000436088"/>
    </source>
</evidence>
<dbReference type="GO" id="GO:0006357">
    <property type="term" value="P:regulation of transcription by RNA polymerase II"/>
    <property type="evidence" value="ECO:0007669"/>
    <property type="project" value="TreeGrafter"/>
</dbReference>
<protein>
    <submittedName>
        <fullName evidence="6">WD40/YVTN repeat-like-containing domain,Bromodomain isoform 3</fullName>
    </submittedName>
</protein>
<evidence type="ECO:0000259" key="5">
    <source>
        <dbReference type="Pfam" id="PF25313"/>
    </source>
</evidence>
<organism evidence="6 7">
    <name type="scientific">Hibiscus syriacus</name>
    <name type="common">Rose of Sharon</name>
    <dbReference type="NCBI Taxonomy" id="106335"/>
    <lineage>
        <taxon>Eukaryota</taxon>
        <taxon>Viridiplantae</taxon>
        <taxon>Streptophyta</taxon>
        <taxon>Embryophyta</taxon>
        <taxon>Tracheophyta</taxon>
        <taxon>Spermatophyta</taxon>
        <taxon>Magnoliopsida</taxon>
        <taxon>eudicotyledons</taxon>
        <taxon>Gunneridae</taxon>
        <taxon>Pentapetalae</taxon>
        <taxon>rosids</taxon>
        <taxon>malvids</taxon>
        <taxon>Malvales</taxon>
        <taxon>Malvaceae</taxon>
        <taxon>Malvoideae</taxon>
        <taxon>Hibiscus</taxon>
    </lineage>
</organism>
<feature type="compositionally biased region" description="Basic residues" evidence="2">
    <location>
        <begin position="639"/>
        <end position="653"/>
    </location>
</feature>
<evidence type="ECO:0000256" key="2">
    <source>
        <dbReference type="SAM" id="MobiDB-lite"/>
    </source>
</evidence>
<feature type="region of interest" description="Disordered" evidence="2">
    <location>
        <begin position="684"/>
        <end position="720"/>
    </location>
</feature>
<gene>
    <name evidence="6" type="ORF">F3Y22_tig00000778pilonHSYRG00396</name>
</gene>
<dbReference type="GO" id="GO:0008360">
    <property type="term" value="P:regulation of cell shape"/>
    <property type="evidence" value="ECO:0007669"/>
    <property type="project" value="TreeGrafter"/>
</dbReference>
<feature type="region of interest" description="Disordered" evidence="2">
    <location>
        <begin position="626"/>
        <end position="665"/>
    </location>
</feature>
<dbReference type="GO" id="GO:0005634">
    <property type="term" value="C:nucleus"/>
    <property type="evidence" value="ECO:0007669"/>
    <property type="project" value="TreeGrafter"/>
</dbReference>
<proteinExistence type="predicted"/>
<dbReference type="Gene3D" id="1.20.920.10">
    <property type="entry name" value="Bromodomain-like"/>
    <property type="match status" value="1"/>
</dbReference>
<dbReference type="SUPFAM" id="SSF56672">
    <property type="entry name" value="DNA/RNA polymerases"/>
    <property type="match status" value="1"/>
</dbReference>
<dbReference type="GO" id="GO:0007010">
    <property type="term" value="P:cytoskeleton organization"/>
    <property type="evidence" value="ECO:0007669"/>
    <property type="project" value="TreeGrafter"/>
</dbReference>
<feature type="domain" description="BRWD/PHIP ancillary-like" evidence="5">
    <location>
        <begin position="1087"/>
        <end position="1144"/>
    </location>
</feature>